<dbReference type="EMBL" id="JAPUFD010000003">
    <property type="protein sequence ID" value="MDI1486196.1"/>
    <property type="molecule type" value="Genomic_DNA"/>
</dbReference>
<feature type="compositionally biased region" description="Polar residues" evidence="1">
    <location>
        <begin position="552"/>
        <end position="583"/>
    </location>
</feature>
<feature type="region of interest" description="Disordered" evidence="1">
    <location>
        <begin position="552"/>
        <end position="608"/>
    </location>
</feature>
<evidence type="ECO:0000256" key="1">
    <source>
        <dbReference type="SAM" id="MobiDB-lite"/>
    </source>
</evidence>
<dbReference type="GO" id="GO:0005854">
    <property type="term" value="C:nascent polypeptide-associated complex"/>
    <property type="evidence" value="ECO:0007669"/>
    <property type="project" value="InterPro"/>
</dbReference>
<feature type="region of interest" description="Disordered" evidence="1">
    <location>
        <begin position="1302"/>
        <end position="1398"/>
    </location>
</feature>
<reference evidence="2" key="1">
    <citation type="journal article" date="2023" name="Genome Biol. Evol.">
        <title>First Whole Genome Sequence and Flow Cytometry Genome Size Data for the Lichen-Forming Fungus Ramalina farinacea (Ascomycota).</title>
        <authorList>
            <person name="Llewellyn T."/>
            <person name="Mian S."/>
            <person name="Hill R."/>
            <person name="Leitch I.J."/>
            <person name="Gaya E."/>
        </authorList>
    </citation>
    <scope>NUCLEOTIDE SEQUENCE</scope>
    <source>
        <strain evidence="2">LIQ254RAFAR</strain>
    </source>
</reference>
<feature type="region of interest" description="Disordered" evidence="1">
    <location>
        <begin position="1411"/>
        <end position="1498"/>
    </location>
</feature>
<feature type="region of interest" description="Disordered" evidence="1">
    <location>
        <begin position="799"/>
        <end position="940"/>
    </location>
</feature>
<organism evidence="2 3">
    <name type="scientific">Ramalina farinacea</name>
    <dbReference type="NCBI Taxonomy" id="258253"/>
    <lineage>
        <taxon>Eukaryota</taxon>
        <taxon>Fungi</taxon>
        <taxon>Dikarya</taxon>
        <taxon>Ascomycota</taxon>
        <taxon>Pezizomycotina</taxon>
        <taxon>Lecanoromycetes</taxon>
        <taxon>OSLEUM clade</taxon>
        <taxon>Lecanoromycetidae</taxon>
        <taxon>Lecanorales</taxon>
        <taxon>Lecanorineae</taxon>
        <taxon>Ramalinaceae</taxon>
        <taxon>Ramalina</taxon>
    </lineage>
</organism>
<feature type="compositionally biased region" description="Polar residues" evidence="1">
    <location>
        <begin position="1"/>
        <end position="15"/>
    </location>
</feature>
<feature type="compositionally biased region" description="Basic and acidic residues" evidence="1">
    <location>
        <begin position="1529"/>
        <end position="1539"/>
    </location>
</feature>
<feature type="compositionally biased region" description="Basic and acidic residues" evidence="1">
    <location>
        <begin position="1223"/>
        <end position="1232"/>
    </location>
</feature>
<feature type="compositionally biased region" description="Polar residues" evidence="1">
    <location>
        <begin position="1357"/>
        <end position="1376"/>
    </location>
</feature>
<feature type="compositionally biased region" description="Basic residues" evidence="1">
    <location>
        <begin position="255"/>
        <end position="268"/>
    </location>
</feature>
<proteinExistence type="predicted"/>
<sequence>MASQTDPNTEASVNTGKPLEGIENDDTGHEQDIQDEAINQHEVDATLAENGFSAFSTASRWTYKTIEEHSLTSPLKTFARNAPRVKSASLQRQQTKSANTLSGQAKQLYRYLVDHKDIAAEIRVQGDGSAFNEGLAPWFVHLLDANEDGVPPFHWQTGPSQYKEIINLNIIGNGEGDEPSQAIAKSLFVQKSVNNADGRSEYFIINGTHDHVRVHGKNIDAYSIAGPLPDFSIIECGNKAIFFFRDLESLNHPNKARIAKKPTKSGKRRLAETEPAEEEQIVKRLKATREEAQKFSKGAATHVPKIQPPPKKSAPSASAARGTDDAIPTSHAGNHPAAQLDMDQSLPAPHNDPLALPLPAASSMEVQPAQLAQAAQLVKPTQLSQPAQLIQPTQPAQPAQPSNLGPTRHLSWNQAYDVGLTRCRRKSPTRASFADSTNEMPEVTNKTYIDMDIIDQAIASVWIALRPGENPNPVQFSFVGCQTSTGIQCEQQYHYISVDDSDTLIIPILLNSRNAEELHGESLASSRPVPEEDDLPWNYQMTQHRKHYAQQNLGSTNPTSQGPQAQPTSASHETGTAPSSEKNVASEKDEVEAPPASEKKKVKAPPALGKDLKNHYVLAVAHHEPATGTVRMDYYNSGRELWNADKIRRAARNSVRHSAWLKNTWPTFTEERVITVQQQLLPTCGQHVIFNAWAVMLGVDVNLTEPRMDRWGDEYHMRRIVNLAIQGRIDAELITAFLHVFGFARPEPIDRWYQRRNNPTSKTESTLDNMRSVLMTEPVCHNYIYELQTERYRSELDAAAGTSHNGGDDPPDDEDAPDGKGGDGGDGGDDDDEDGAGGGDAGGGPENGEDEFSDELFSGWLPIDGPITDQAVTEGEKSPGQKGHDTTPTAAGDVKDGETAQSHPSGPPGVIEAAAGNKKIPGLPTEQNSHQAKGKNPALSSALSKKAYIQKQREQLLANTRKIKDSETGSTSKNCAQITNLADLRGHDILMAITSLWRALLGHEQGDEPCSSPSSPIFCLPIGTEKKAVGRTRRLLFPVSFPTSGDEGLIGPRHYVLCHAIFDGEDEVLIHHYDSSIAPTSQATSQEEAEKYVKNAKWLSIGELATRAWPRIRHSHLLVPQMIVPGSSGPLVVLNAWMLLLRLTPRVGSSPNNGFQTSDVFLQQGLALINYALAGRLHASTIQAFLISWGLTENADGSNLTRARVTPVRTITMNPDILAQVGERQEDVDRRSPHFQSKNYTDVDVERLAERSQRPRWRAEQAMKVRNGDVYGKLEDAETWLDDSPTNGEADELAEADVEMGDYQEDDNEDEEDQTEDDEDEDEDDEDEEDGDEDEDEDEDDSNDDDDDVDPPAQPDVHSSNHSLKQTPSMRNTAIANTDRAPGAAPPTSHLSQHDKDSFYKIAIEAGALNASDAEDSVRSDESSEDAPVPDPPANISTTNNVEPQHGTSNAGISSFYQAALAAGDPFQSGEVDSAPTHPPVTDPVAQAPPEEERSDDDLTAEYDLLAQLCEERGDVEGAERWRKKKWKDPKYGRHDLEF</sequence>
<feature type="region of interest" description="Disordered" evidence="1">
    <location>
        <begin position="390"/>
        <end position="409"/>
    </location>
</feature>
<gene>
    <name evidence="2" type="ORF">OHK93_005422</name>
</gene>
<evidence type="ECO:0000313" key="3">
    <source>
        <dbReference type="Proteomes" id="UP001161017"/>
    </source>
</evidence>
<feature type="compositionally biased region" description="Acidic residues" evidence="1">
    <location>
        <begin position="1302"/>
        <end position="1350"/>
    </location>
</feature>
<keyword evidence="3" id="KW-1185">Reference proteome</keyword>
<evidence type="ECO:0008006" key="4">
    <source>
        <dbReference type="Google" id="ProtNLM"/>
    </source>
</evidence>
<protein>
    <recommendedName>
        <fullName evidence="4">Ubiquitin-like protease family profile domain-containing protein</fullName>
    </recommendedName>
</protein>
<comment type="caution">
    <text evidence="2">The sequence shown here is derived from an EMBL/GenBank/DDBJ whole genome shotgun (WGS) entry which is preliminary data.</text>
</comment>
<evidence type="ECO:0000313" key="2">
    <source>
        <dbReference type="EMBL" id="MDI1486196.1"/>
    </source>
</evidence>
<feature type="compositionally biased region" description="Polar residues" evidence="1">
    <location>
        <begin position="1435"/>
        <end position="1457"/>
    </location>
</feature>
<feature type="compositionally biased region" description="Gly residues" evidence="1">
    <location>
        <begin position="836"/>
        <end position="846"/>
    </location>
</feature>
<dbReference type="InterPro" id="IPR016641">
    <property type="entry name" value="EGD2/NACA0like"/>
</dbReference>
<name>A0AA43TP59_9LECA</name>
<feature type="region of interest" description="Disordered" evidence="1">
    <location>
        <begin position="1223"/>
        <end position="1242"/>
    </location>
</feature>
<accession>A0AA43TP59</accession>
<feature type="compositionally biased region" description="Basic and acidic residues" evidence="1">
    <location>
        <begin position="874"/>
        <end position="885"/>
    </location>
</feature>
<dbReference type="Proteomes" id="UP001161017">
    <property type="component" value="Unassembled WGS sequence"/>
</dbReference>
<feature type="region of interest" description="Disordered" evidence="1">
    <location>
        <begin position="1516"/>
        <end position="1539"/>
    </location>
</feature>
<dbReference type="PANTHER" id="PTHR21713">
    <property type="entry name" value="NASCENT POLYPEPTIDE ASSOCIATED COMPLEX ALPHA SUBUNIT-RELATED"/>
    <property type="match status" value="1"/>
</dbReference>
<feature type="compositionally biased region" description="Low complexity" evidence="1">
    <location>
        <begin position="390"/>
        <end position="401"/>
    </location>
</feature>
<feature type="region of interest" description="Disordered" evidence="1">
    <location>
        <begin position="255"/>
        <end position="357"/>
    </location>
</feature>
<feature type="region of interest" description="Disordered" evidence="1">
    <location>
        <begin position="1"/>
        <end position="34"/>
    </location>
</feature>
<feature type="compositionally biased region" description="Acidic residues" evidence="1">
    <location>
        <begin position="826"/>
        <end position="835"/>
    </location>
</feature>